<feature type="transmembrane region" description="Helical" evidence="10">
    <location>
        <begin position="64"/>
        <end position="82"/>
    </location>
</feature>
<dbReference type="NCBIfam" id="TIGR00494">
    <property type="entry name" value="crcB"/>
    <property type="match status" value="1"/>
</dbReference>
<proteinExistence type="inferred from homology"/>
<evidence type="ECO:0000256" key="10">
    <source>
        <dbReference type="HAMAP-Rule" id="MF_00454"/>
    </source>
</evidence>
<dbReference type="GO" id="GO:0062054">
    <property type="term" value="F:fluoride channel activity"/>
    <property type="evidence" value="ECO:0007669"/>
    <property type="project" value="UniProtKB-UniRule"/>
</dbReference>
<evidence type="ECO:0000313" key="11">
    <source>
        <dbReference type="EMBL" id="GGF79002.1"/>
    </source>
</evidence>
<evidence type="ECO:0000256" key="4">
    <source>
        <dbReference type="ARBA" id="ARBA00022989"/>
    </source>
</evidence>
<reference evidence="11" key="1">
    <citation type="journal article" date="2014" name="Int. J. Syst. Evol. Microbiol.">
        <title>Complete genome sequence of Corynebacterium casei LMG S-19264T (=DSM 44701T), isolated from a smear-ripened cheese.</title>
        <authorList>
            <consortium name="US DOE Joint Genome Institute (JGI-PGF)"/>
            <person name="Walter F."/>
            <person name="Albersmeier A."/>
            <person name="Kalinowski J."/>
            <person name="Ruckert C."/>
        </authorList>
    </citation>
    <scope>NUCLEOTIDE SEQUENCE</scope>
    <source>
        <strain evidence="11">CGMCC 1.16134</strain>
    </source>
</reference>
<evidence type="ECO:0000256" key="6">
    <source>
        <dbReference type="ARBA" id="ARBA00023303"/>
    </source>
</evidence>
<keyword evidence="12" id="KW-1185">Reference proteome</keyword>
<keyword evidence="6 10" id="KW-0407">Ion channel</keyword>
<sequence>MYNLMYIAAGAFFGALCRYGLTLVLPVQKNGFPLSILLINFLGCLFLGWFFTAASRAGSYPPHLRLMIGTGFTGTFTTFSSFTVDTVKLLENGFLGTASLYLAISIAGGLLLSWAGILLGGRIRIPRSGRQP</sequence>
<comment type="similarity">
    <text evidence="7 10">Belongs to the fluoride channel Fluc/FEX (TC 1.A.43) family.</text>
</comment>
<comment type="catalytic activity">
    <reaction evidence="8">
        <text>fluoride(in) = fluoride(out)</text>
        <dbReference type="Rhea" id="RHEA:76159"/>
        <dbReference type="ChEBI" id="CHEBI:17051"/>
    </reaction>
    <physiologicalReaction direction="left-to-right" evidence="8">
        <dbReference type="Rhea" id="RHEA:76160"/>
    </physiologicalReaction>
</comment>
<protein>
    <recommendedName>
        <fullName evidence="10">Fluoride-specific ion channel FluC</fullName>
    </recommendedName>
</protein>
<feature type="transmembrane region" description="Helical" evidence="10">
    <location>
        <begin position="94"/>
        <end position="120"/>
    </location>
</feature>
<comment type="function">
    <text evidence="9 10">Fluoride-specific ion channel. Important for reducing fluoride concentration in the cell, thus reducing its toxicity.</text>
</comment>
<evidence type="ECO:0000256" key="2">
    <source>
        <dbReference type="ARBA" id="ARBA00022475"/>
    </source>
</evidence>
<dbReference type="GO" id="GO:0140114">
    <property type="term" value="P:cellular detoxification of fluoride"/>
    <property type="evidence" value="ECO:0007669"/>
    <property type="project" value="UniProtKB-UniRule"/>
</dbReference>
<keyword evidence="10" id="KW-0915">Sodium</keyword>
<comment type="subcellular location">
    <subcellularLocation>
        <location evidence="1 10">Cell membrane</location>
        <topology evidence="1 10">Multi-pass membrane protein</topology>
    </subcellularLocation>
</comment>
<feature type="binding site" evidence="10">
    <location>
        <position position="74"/>
    </location>
    <ligand>
        <name>Na(+)</name>
        <dbReference type="ChEBI" id="CHEBI:29101"/>
        <note>structural</note>
    </ligand>
</feature>
<dbReference type="Pfam" id="PF02537">
    <property type="entry name" value="CRCB"/>
    <property type="match status" value="1"/>
</dbReference>
<reference evidence="11" key="2">
    <citation type="submission" date="2020-09" db="EMBL/GenBank/DDBJ databases">
        <authorList>
            <person name="Sun Q."/>
            <person name="Zhou Y."/>
        </authorList>
    </citation>
    <scope>NUCLEOTIDE SEQUENCE</scope>
    <source>
        <strain evidence="11">CGMCC 1.16134</strain>
    </source>
</reference>
<dbReference type="EMBL" id="BMKR01000008">
    <property type="protein sequence ID" value="GGF79002.1"/>
    <property type="molecule type" value="Genomic_DNA"/>
</dbReference>
<keyword evidence="5 10" id="KW-0472">Membrane</keyword>
<keyword evidence="2 10" id="KW-1003">Cell membrane</keyword>
<dbReference type="PANTHER" id="PTHR28259:SF1">
    <property type="entry name" value="FLUORIDE EXPORT PROTEIN 1-RELATED"/>
    <property type="match status" value="1"/>
</dbReference>
<keyword evidence="10" id="KW-0479">Metal-binding</keyword>
<dbReference type="GO" id="GO:0046872">
    <property type="term" value="F:metal ion binding"/>
    <property type="evidence" value="ECO:0007669"/>
    <property type="project" value="UniProtKB-KW"/>
</dbReference>
<name>A0A917C937_9BACL</name>
<evidence type="ECO:0000256" key="1">
    <source>
        <dbReference type="ARBA" id="ARBA00004651"/>
    </source>
</evidence>
<evidence type="ECO:0000256" key="8">
    <source>
        <dbReference type="ARBA" id="ARBA00035585"/>
    </source>
</evidence>
<dbReference type="AlphaFoldDB" id="A0A917C937"/>
<evidence type="ECO:0000313" key="12">
    <source>
        <dbReference type="Proteomes" id="UP000637643"/>
    </source>
</evidence>
<evidence type="ECO:0000256" key="9">
    <source>
        <dbReference type="ARBA" id="ARBA00049940"/>
    </source>
</evidence>
<keyword evidence="4 10" id="KW-1133">Transmembrane helix</keyword>
<comment type="activity regulation">
    <text evidence="10">Na(+) is not transported, but it plays an essential structural role and its presence is essential for fluoride channel function.</text>
</comment>
<gene>
    <name evidence="11" type="primary">crcB2</name>
    <name evidence="10" type="synonym">crcB</name>
    <name evidence="10" type="synonym">fluC</name>
    <name evidence="11" type="ORF">GCM10010912_25070</name>
</gene>
<keyword evidence="10" id="KW-0813">Transport</keyword>
<dbReference type="GO" id="GO:0005886">
    <property type="term" value="C:plasma membrane"/>
    <property type="evidence" value="ECO:0007669"/>
    <property type="project" value="UniProtKB-SubCell"/>
</dbReference>
<evidence type="ECO:0000256" key="5">
    <source>
        <dbReference type="ARBA" id="ARBA00023136"/>
    </source>
</evidence>
<keyword evidence="10" id="KW-0406">Ion transport</keyword>
<feature type="transmembrane region" description="Helical" evidence="10">
    <location>
        <begin position="32"/>
        <end position="52"/>
    </location>
</feature>
<feature type="binding site" evidence="10">
    <location>
        <position position="77"/>
    </location>
    <ligand>
        <name>Na(+)</name>
        <dbReference type="ChEBI" id="CHEBI:29101"/>
        <note>structural</note>
    </ligand>
</feature>
<evidence type="ECO:0000256" key="3">
    <source>
        <dbReference type="ARBA" id="ARBA00022692"/>
    </source>
</evidence>
<accession>A0A917C937</accession>
<keyword evidence="3 10" id="KW-0812">Transmembrane</keyword>
<dbReference type="InterPro" id="IPR003691">
    <property type="entry name" value="FluC"/>
</dbReference>
<dbReference type="PANTHER" id="PTHR28259">
    <property type="entry name" value="FLUORIDE EXPORT PROTEIN 1-RELATED"/>
    <property type="match status" value="1"/>
</dbReference>
<evidence type="ECO:0000256" key="7">
    <source>
        <dbReference type="ARBA" id="ARBA00035120"/>
    </source>
</evidence>
<dbReference type="HAMAP" id="MF_00454">
    <property type="entry name" value="FluC"/>
    <property type="match status" value="1"/>
</dbReference>
<comment type="caution">
    <text evidence="11">The sequence shown here is derived from an EMBL/GenBank/DDBJ whole genome shotgun (WGS) entry which is preliminary data.</text>
</comment>
<dbReference type="RefSeq" id="WP_189025231.1">
    <property type="nucleotide sequence ID" value="NZ_BMKR01000008.1"/>
</dbReference>
<dbReference type="Proteomes" id="UP000637643">
    <property type="component" value="Unassembled WGS sequence"/>
</dbReference>
<organism evidence="11 12">
    <name type="scientific">Paenibacillus albidus</name>
    <dbReference type="NCBI Taxonomy" id="2041023"/>
    <lineage>
        <taxon>Bacteria</taxon>
        <taxon>Bacillati</taxon>
        <taxon>Bacillota</taxon>
        <taxon>Bacilli</taxon>
        <taxon>Bacillales</taxon>
        <taxon>Paenibacillaceae</taxon>
        <taxon>Paenibacillus</taxon>
    </lineage>
</organism>